<organism evidence="2 3">
    <name type="scientific">Paenibacillus urinalis</name>
    <dbReference type="NCBI Taxonomy" id="521520"/>
    <lineage>
        <taxon>Bacteria</taxon>
        <taxon>Bacillati</taxon>
        <taxon>Bacillota</taxon>
        <taxon>Bacilli</taxon>
        <taxon>Bacillales</taxon>
        <taxon>Paenibacillaceae</taxon>
        <taxon>Paenibacillus</taxon>
    </lineage>
</organism>
<evidence type="ECO:0000313" key="2">
    <source>
        <dbReference type="EMBL" id="WDH82249.1"/>
    </source>
</evidence>
<evidence type="ECO:0008006" key="4">
    <source>
        <dbReference type="Google" id="ProtNLM"/>
    </source>
</evidence>
<protein>
    <recommendedName>
        <fullName evidence="4">Glycosyltransferase</fullName>
    </recommendedName>
</protein>
<keyword evidence="1" id="KW-0812">Transmembrane</keyword>
<dbReference type="AlphaFoldDB" id="A0AAX3MZK7"/>
<evidence type="ECO:0000256" key="1">
    <source>
        <dbReference type="SAM" id="Phobius"/>
    </source>
</evidence>
<reference evidence="2" key="1">
    <citation type="submission" date="2023-02" db="EMBL/GenBank/DDBJ databases">
        <title>Pathogen: clinical or host-associated sample.</title>
        <authorList>
            <person name="Hergert J."/>
            <person name="Casey R."/>
            <person name="Wagner J."/>
            <person name="Young E.L."/>
            <person name="Oakeson K.F."/>
        </authorList>
    </citation>
    <scope>NUCLEOTIDE SEQUENCE</scope>
    <source>
        <strain evidence="2">2022CK-00830</strain>
    </source>
</reference>
<dbReference type="Proteomes" id="UP001220962">
    <property type="component" value="Chromosome"/>
</dbReference>
<dbReference type="RefSeq" id="WP_274359101.1">
    <property type="nucleotide sequence ID" value="NZ_CP118101.1"/>
</dbReference>
<proteinExistence type="predicted"/>
<keyword evidence="1" id="KW-0472">Membrane</keyword>
<accession>A0AAX3MZK7</accession>
<gene>
    <name evidence="2" type="ORF">PUW23_22810</name>
</gene>
<dbReference type="EMBL" id="CP118101">
    <property type="protein sequence ID" value="WDH82249.1"/>
    <property type="molecule type" value="Genomic_DNA"/>
</dbReference>
<keyword evidence="1" id="KW-1133">Transmembrane helix</keyword>
<evidence type="ECO:0000313" key="3">
    <source>
        <dbReference type="Proteomes" id="UP001220962"/>
    </source>
</evidence>
<name>A0AAX3MZK7_9BACL</name>
<feature type="transmembrane region" description="Helical" evidence="1">
    <location>
        <begin position="6"/>
        <end position="23"/>
    </location>
</feature>
<sequence>MIEHLIWIALVYGLTALCVRYVYARSQTKQQPAAIPVHYVLITCNHGLQLEWIIRGLSINAMLRGTSHKVTVMDLDSTDETLPLLYRLGSIAGVDLSIVAASEEPMSTLFALQPAAYEDVKFIDLRNDASLTEFPFITKH</sequence>